<gene>
    <name evidence="2" type="ORF">EHS13_18315</name>
</gene>
<feature type="transmembrane region" description="Helical" evidence="1">
    <location>
        <begin position="12"/>
        <end position="32"/>
    </location>
</feature>
<reference evidence="3" key="1">
    <citation type="submission" date="2018-11" db="EMBL/GenBank/DDBJ databases">
        <title>Complete genome sequence of Paenibacillus sp. ML311-T8.</title>
        <authorList>
            <person name="Nam Y.-D."/>
            <person name="Kang J."/>
            <person name="Chung W.-H."/>
            <person name="Park Y.S."/>
        </authorList>
    </citation>
    <scope>NUCLEOTIDE SEQUENCE [LARGE SCALE GENOMIC DNA]</scope>
    <source>
        <strain evidence="3">ML311-T8</strain>
    </source>
</reference>
<sequence>MIRQERGSSLLLVLFMIVIFMMLGMAVLSASLGGAGRSEVRESDVQSLHLAEKALNEAVAYLVAKFDTYHSFTPEKIDSILDEFGDEMEDRKRNNGGELIIGTELSSVKKPVGRITGFSDGTRIDDNTYQIDIYAEGVVNGVTRKLTQAVTLDTYPDFLRYALGSEGDVFLNGAPKINGNIYSGKNLKIKNEANYSYNNQQSQEFQYLSTLYPLLNGIAYVQNLTKVFYCRALYCNTNVESNYNSMSLSGDNNAFNSQKILGITTDKIIPKDQGKFVPIDIDESFIDKVAEAVGVRDADRGNINSTTSFDGLMTYLIAAYGPASTVEPHRINVIVPPISPIDENDPGIGDYHAALIPINEELKNLTSSTIYQGDLNLDGINLKQLLYNESDKNDRYRFPRNTLDPTAPYKSNWLIVNGDLNIINENSAAIQVRGNILVKGEIYIRGKVDFDATIFSLKSQGVLNSLKDSTTTIEDAEIRGLIGADGARKQLVLISKGKILINRVEAFKPAIPYDATNSKVLQAYFYTDDSAILFGVGSTFWIRGGFFAKKELVINAVLGTTRATGNSITVDSGTEDRTLPRLVIDYNNDFFTDQRAGLPRVNHVNVVIGKKTFVK</sequence>
<dbReference type="RefSeq" id="WP_155701767.1">
    <property type="nucleotide sequence ID" value="NZ_CP034235.1"/>
</dbReference>
<organism evidence="2 3">
    <name type="scientific">Paenibacillus psychroresistens</name>
    <dbReference type="NCBI Taxonomy" id="1778678"/>
    <lineage>
        <taxon>Bacteria</taxon>
        <taxon>Bacillati</taxon>
        <taxon>Bacillota</taxon>
        <taxon>Bacilli</taxon>
        <taxon>Bacillales</taxon>
        <taxon>Paenibacillaceae</taxon>
        <taxon>Paenibacillus</taxon>
    </lineage>
</organism>
<accession>A0A6B8RLR1</accession>
<dbReference type="Proteomes" id="UP000426246">
    <property type="component" value="Chromosome"/>
</dbReference>
<protein>
    <submittedName>
        <fullName evidence="2">Uncharacterized protein</fullName>
    </submittedName>
</protein>
<evidence type="ECO:0000313" key="2">
    <source>
        <dbReference type="EMBL" id="QGQ96694.1"/>
    </source>
</evidence>
<dbReference type="EMBL" id="CP034235">
    <property type="protein sequence ID" value="QGQ96694.1"/>
    <property type="molecule type" value="Genomic_DNA"/>
</dbReference>
<keyword evidence="1" id="KW-0472">Membrane</keyword>
<dbReference type="OrthoDB" id="2349072at2"/>
<name>A0A6B8RLR1_9BACL</name>
<keyword evidence="1" id="KW-0812">Transmembrane</keyword>
<dbReference type="AlphaFoldDB" id="A0A6B8RLR1"/>
<proteinExistence type="predicted"/>
<evidence type="ECO:0000313" key="3">
    <source>
        <dbReference type="Proteomes" id="UP000426246"/>
    </source>
</evidence>
<evidence type="ECO:0000256" key="1">
    <source>
        <dbReference type="SAM" id="Phobius"/>
    </source>
</evidence>
<keyword evidence="3" id="KW-1185">Reference proteome</keyword>
<dbReference type="KEGG" id="ppsc:EHS13_18315"/>
<keyword evidence="1" id="KW-1133">Transmembrane helix</keyword>